<protein>
    <submittedName>
        <fullName evidence="2">Uncharacterized protein</fullName>
    </submittedName>
</protein>
<feature type="compositionally biased region" description="Basic and acidic residues" evidence="1">
    <location>
        <begin position="95"/>
        <end position="104"/>
    </location>
</feature>
<comment type="caution">
    <text evidence="2">The sequence shown here is derived from an EMBL/GenBank/DDBJ whole genome shotgun (WGS) entry which is preliminary data.</text>
</comment>
<evidence type="ECO:0000256" key="1">
    <source>
        <dbReference type="SAM" id="MobiDB-lite"/>
    </source>
</evidence>
<evidence type="ECO:0000313" key="3">
    <source>
        <dbReference type="Proteomes" id="UP000076567"/>
    </source>
</evidence>
<organism evidence="2 3">
    <name type="scientific">Fictibacillus phosphorivorans</name>
    <dbReference type="NCBI Taxonomy" id="1221500"/>
    <lineage>
        <taxon>Bacteria</taxon>
        <taxon>Bacillati</taxon>
        <taxon>Bacillota</taxon>
        <taxon>Bacilli</taxon>
        <taxon>Bacillales</taxon>
        <taxon>Fictibacillaceae</taxon>
        <taxon>Fictibacillus</taxon>
    </lineage>
</organism>
<reference evidence="3" key="1">
    <citation type="submission" date="2016-01" db="EMBL/GenBank/DDBJ databases">
        <title>Draft genome of Chromobacterium sp. F49.</title>
        <authorList>
            <person name="Hong K.W."/>
        </authorList>
    </citation>
    <scope>NUCLEOTIDE SEQUENCE [LARGE SCALE GENOMIC DNA]</scope>
    <source>
        <strain evidence="3">P7IIIA</strain>
    </source>
</reference>
<dbReference type="EMBL" id="LRFC01000037">
    <property type="protein sequence ID" value="KZE64585.1"/>
    <property type="molecule type" value="Genomic_DNA"/>
</dbReference>
<keyword evidence="3" id="KW-1185">Reference proteome</keyword>
<gene>
    <name evidence="2" type="ORF">AWM68_10605</name>
</gene>
<accession>A0A163Q5H5</accession>
<name>A0A163Q5H5_9BACL</name>
<dbReference type="AlphaFoldDB" id="A0A163Q5H5"/>
<sequence length="112" mass="12410">MCVAIFIVHSAKEKSRHKCADLLAIVLLLLTQYDTGSSSKTIVHLIHLILYFIDKLIGVQGVRLLQDRRAGETLKSETYGCGSPPAPRKAKHLERKSTATKDSSESLLRANH</sequence>
<feature type="region of interest" description="Disordered" evidence="1">
    <location>
        <begin position="75"/>
        <end position="112"/>
    </location>
</feature>
<proteinExistence type="predicted"/>
<dbReference type="Proteomes" id="UP000076567">
    <property type="component" value="Unassembled WGS sequence"/>
</dbReference>
<evidence type="ECO:0000313" key="2">
    <source>
        <dbReference type="EMBL" id="KZE64585.1"/>
    </source>
</evidence>